<keyword evidence="1" id="KW-0472">Membrane</keyword>
<sequence length="151" mass="17266">MTSGVSGIVTAVGARLQAYIWGYYVVRKTNKRRLLAAYDLVSRGKLTSVSSGLHWRYRFFRPCQGDSNLLRVMEFQLFQMDDHPDVQEVFIDLAKQNHESVFRNELIALCVLVVLLIIGSVIYFAFRSMIYMKKDKGETAPINTFVPLHAS</sequence>
<organism evidence="2 3">
    <name type="scientific">Caenorhabditis auriculariae</name>
    <dbReference type="NCBI Taxonomy" id="2777116"/>
    <lineage>
        <taxon>Eukaryota</taxon>
        <taxon>Metazoa</taxon>
        <taxon>Ecdysozoa</taxon>
        <taxon>Nematoda</taxon>
        <taxon>Chromadorea</taxon>
        <taxon>Rhabditida</taxon>
        <taxon>Rhabditina</taxon>
        <taxon>Rhabditomorpha</taxon>
        <taxon>Rhabditoidea</taxon>
        <taxon>Rhabditidae</taxon>
        <taxon>Peloderinae</taxon>
        <taxon>Caenorhabditis</taxon>
    </lineage>
</organism>
<gene>
    <name evidence="2" type="ORF">CAUJ_LOCUS3480</name>
</gene>
<keyword evidence="1" id="KW-0812">Transmembrane</keyword>
<comment type="caution">
    <text evidence="2">The sequence shown here is derived from an EMBL/GenBank/DDBJ whole genome shotgun (WGS) entry which is preliminary data.</text>
</comment>
<proteinExistence type="predicted"/>
<reference evidence="2" key="1">
    <citation type="submission" date="2020-10" db="EMBL/GenBank/DDBJ databases">
        <authorList>
            <person name="Kikuchi T."/>
        </authorList>
    </citation>
    <scope>NUCLEOTIDE SEQUENCE</scope>
    <source>
        <strain evidence="2">NKZ352</strain>
    </source>
</reference>
<keyword evidence="3" id="KW-1185">Reference proteome</keyword>
<feature type="transmembrane region" description="Helical" evidence="1">
    <location>
        <begin position="106"/>
        <end position="126"/>
    </location>
</feature>
<evidence type="ECO:0000313" key="2">
    <source>
        <dbReference type="EMBL" id="CAD6187561.1"/>
    </source>
</evidence>
<evidence type="ECO:0000256" key="1">
    <source>
        <dbReference type="SAM" id="Phobius"/>
    </source>
</evidence>
<dbReference type="AlphaFoldDB" id="A0A8S1GWU0"/>
<dbReference type="EMBL" id="CAJGYM010000006">
    <property type="protein sequence ID" value="CAD6187561.1"/>
    <property type="molecule type" value="Genomic_DNA"/>
</dbReference>
<name>A0A8S1GWU0_9PELO</name>
<dbReference type="Proteomes" id="UP000835052">
    <property type="component" value="Unassembled WGS sequence"/>
</dbReference>
<dbReference type="OrthoDB" id="5833803at2759"/>
<accession>A0A8S1GWU0</accession>
<protein>
    <submittedName>
        <fullName evidence="2">Uncharacterized protein</fullName>
    </submittedName>
</protein>
<evidence type="ECO:0000313" key="3">
    <source>
        <dbReference type="Proteomes" id="UP000835052"/>
    </source>
</evidence>
<keyword evidence="1" id="KW-1133">Transmembrane helix</keyword>